<evidence type="ECO:0000313" key="1">
    <source>
        <dbReference type="Proteomes" id="UP000515124"/>
    </source>
</evidence>
<dbReference type="RefSeq" id="XP_021808470.1">
    <property type="nucleotide sequence ID" value="XM_021952778.1"/>
</dbReference>
<dbReference type="Gene3D" id="2.40.70.10">
    <property type="entry name" value="Acid Proteases"/>
    <property type="match status" value="1"/>
</dbReference>
<evidence type="ECO:0000313" key="2">
    <source>
        <dbReference type="RefSeq" id="XP_021808470.1"/>
    </source>
</evidence>
<protein>
    <submittedName>
        <fullName evidence="2">Uncharacterized protein LOC110752175</fullName>
    </submittedName>
</protein>
<accession>A0A6P5RUG5</accession>
<sequence length="241" mass="27589">MRLPYRVRKDDNKYYKYHRDYCHHTDDCYQLNEEIEALIGRGRLKEYVTGELFCTLRKVLRENQLFGGMLAQGQLEMKDNILKFNLRANPGRELKSSHKKLHQGYRQGTAEVMSIESTERPPKTPKIESEPITFTESDTMGINFPHHDPLVITVEIAHCEVARVFLDGGNSVNIIFLSVFRQLGVSENLLDEQCHAFMAFGGRHMPLTLSIGVHPRYATITTDFIVAECPSSYNVILGRLA</sequence>
<dbReference type="PANTHER" id="PTHR33240">
    <property type="entry name" value="OS08G0508500 PROTEIN"/>
    <property type="match status" value="1"/>
</dbReference>
<dbReference type="CDD" id="cd00303">
    <property type="entry name" value="retropepsin_like"/>
    <property type="match status" value="1"/>
</dbReference>
<gene>
    <name evidence="2" type="primary">LOC110752175</name>
</gene>
<dbReference type="KEGG" id="pavi:110752175"/>
<keyword evidence="1" id="KW-1185">Reference proteome</keyword>
<reference evidence="2" key="1">
    <citation type="submission" date="2025-08" db="UniProtKB">
        <authorList>
            <consortium name="RefSeq"/>
        </authorList>
    </citation>
    <scope>IDENTIFICATION</scope>
</reference>
<organism evidence="1 2">
    <name type="scientific">Prunus avium</name>
    <name type="common">Cherry</name>
    <name type="synonym">Cerasus avium</name>
    <dbReference type="NCBI Taxonomy" id="42229"/>
    <lineage>
        <taxon>Eukaryota</taxon>
        <taxon>Viridiplantae</taxon>
        <taxon>Streptophyta</taxon>
        <taxon>Embryophyta</taxon>
        <taxon>Tracheophyta</taxon>
        <taxon>Spermatophyta</taxon>
        <taxon>Magnoliopsida</taxon>
        <taxon>eudicotyledons</taxon>
        <taxon>Gunneridae</taxon>
        <taxon>Pentapetalae</taxon>
        <taxon>rosids</taxon>
        <taxon>fabids</taxon>
        <taxon>Rosales</taxon>
        <taxon>Rosaceae</taxon>
        <taxon>Amygdaloideae</taxon>
        <taxon>Amygdaleae</taxon>
        <taxon>Prunus</taxon>
    </lineage>
</organism>
<dbReference type="GeneID" id="110752175"/>
<proteinExistence type="predicted"/>
<dbReference type="PANTHER" id="PTHR33240:SF8">
    <property type="entry name" value="OS03G0439900 PROTEIN"/>
    <property type="match status" value="1"/>
</dbReference>
<name>A0A6P5RUG5_PRUAV</name>
<dbReference type="Proteomes" id="UP000515124">
    <property type="component" value="Unplaced"/>
</dbReference>
<dbReference type="InterPro" id="IPR021109">
    <property type="entry name" value="Peptidase_aspartic_dom_sf"/>
</dbReference>
<dbReference type="AlphaFoldDB" id="A0A6P5RUG5"/>